<evidence type="ECO:0000256" key="1">
    <source>
        <dbReference type="ARBA" id="ARBA00022741"/>
    </source>
</evidence>
<dbReference type="InterPro" id="IPR003495">
    <property type="entry name" value="CobW/HypB/UreG_nucleotide-bd"/>
</dbReference>
<accession>A0ABS0NEC9</accession>
<dbReference type="EMBL" id="JACYXC010000001">
    <property type="protein sequence ID" value="MBH5333512.1"/>
    <property type="molecule type" value="Genomic_DNA"/>
</dbReference>
<dbReference type="SUPFAM" id="SSF52540">
    <property type="entry name" value="P-loop containing nucleoside triphosphate hydrolases"/>
    <property type="match status" value="1"/>
</dbReference>
<evidence type="ECO:0000259" key="6">
    <source>
        <dbReference type="SMART" id="SM00833"/>
    </source>
</evidence>
<sequence>MSDKRIPVILLAGFLGSGKTTLLNHLLRRGGDTRVGVIVNDFGSVNIDALAVAGQVDSMVPIENGCLCCVADASELDAMVARLADPAVGIDVIVIEASGLAEPQSMIRMLLASSDDRITYGGLVEVVDAAEFDRTRERHPHLDRHVRAADVVVLNKADRVEEPVRDRLLRTLGDLAPGVPVVAAEHGRIDPGLLFDAPSRPSRQEAFRQLSFADLCAADEDPGPGATGHLHSAYQSVEFAADRPLHPRRFLDFLDSRPAGVYRMKGFVDFAPAGRYEPFSVHAVGRFLRFRPWDRGPEEAHGTRLVLIGAGIDAPALRGALAGCVAAESEDVAEHLMAGVLRYVDRTEDREDRAEAAEDLEHREG</sequence>
<dbReference type="InterPro" id="IPR011629">
    <property type="entry name" value="CobW-like_C"/>
</dbReference>
<protein>
    <submittedName>
        <fullName evidence="7">GTP-binding protein</fullName>
    </submittedName>
</protein>
<comment type="catalytic activity">
    <reaction evidence="5">
        <text>GTP + H2O = GDP + phosphate + H(+)</text>
        <dbReference type="Rhea" id="RHEA:19669"/>
        <dbReference type="ChEBI" id="CHEBI:15377"/>
        <dbReference type="ChEBI" id="CHEBI:15378"/>
        <dbReference type="ChEBI" id="CHEBI:37565"/>
        <dbReference type="ChEBI" id="CHEBI:43474"/>
        <dbReference type="ChEBI" id="CHEBI:58189"/>
    </reaction>
    <physiologicalReaction direction="left-to-right" evidence="5">
        <dbReference type="Rhea" id="RHEA:19670"/>
    </physiologicalReaction>
</comment>
<feature type="domain" description="CobW C-terminal" evidence="6">
    <location>
        <begin position="234"/>
        <end position="325"/>
    </location>
</feature>
<dbReference type="Gene3D" id="3.30.1220.10">
    <property type="entry name" value="CobW-like, C-terminal domain"/>
    <property type="match status" value="1"/>
</dbReference>
<comment type="caution">
    <text evidence="7">The sequence shown here is derived from an EMBL/GenBank/DDBJ whole genome shotgun (WGS) entry which is preliminary data.</text>
</comment>
<dbReference type="SUPFAM" id="SSF90002">
    <property type="entry name" value="Hypothetical protein YjiA, C-terminal domain"/>
    <property type="match status" value="1"/>
</dbReference>
<gene>
    <name evidence="7" type="ORF">IHE55_01310</name>
</gene>
<evidence type="ECO:0000256" key="3">
    <source>
        <dbReference type="ARBA" id="ARBA00023186"/>
    </source>
</evidence>
<keyword evidence="3" id="KW-0143">Chaperone</keyword>
<dbReference type="PANTHER" id="PTHR13748:SF62">
    <property type="entry name" value="COBW DOMAIN-CONTAINING PROTEIN"/>
    <property type="match status" value="1"/>
</dbReference>
<keyword evidence="2" id="KW-0378">Hydrolase</keyword>
<evidence type="ECO:0000313" key="7">
    <source>
        <dbReference type="EMBL" id="MBH5333512.1"/>
    </source>
</evidence>
<dbReference type="Proteomes" id="UP000807371">
    <property type="component" value="Unassembled WGS sequence"/>
</dbReference>
<evidence type="ECO:0000313" key="8">
    <source>
        <dbReference type="Proteomes" id="UP000807371"/>
    </source>
</evidence>
<dbReference type="CDD" id="cd03112">
    <property type="entry name" value="CobW-like"/>
    <property type="match status" value="1"/>
</dbReference>
<evidence type="ECO:0000256" key="2">
    <source>
        <dbReference type="ARBA" id="ARBA00022801"/>
    </source>
</evidence>
<keyword evidence="1" id="KW-0547">Nucleotide-binding</keyword>
<comment type="similarity">
    <text evidence="4">Belongs to the SIMIBI class G3E GTPase family. ZNG1 subfamily.</text>
</comment>
<evidence type="ECO:0000256" key="5">
    <source>
        <dbReference type="ARBA" id="ARBA00049117"/>
    </source>
</evidence>
<keyword evidence="8" id="KW-1185">Reference proteome</keyword>
<dbReference type="InterPro" id="IPR036627">
    <property type="entry name" value="CobW-likC_sf"/>
</dbReference>
<dbReference type="SMART" id="SM00833">
    <property type="entry name" value="CobW_C"/>
    <property type="match status" value="1"/>
</dbReference>
<evidence type="ECO:0000256" key="4">
    <source>
        <dbReference type="ARBA" id="ARBA00034320"/>
    </source>
</evidence>
<dbReference type="InterPro" id="IPR051316">
    <property type="entry name" value="Zinc-reg_GTPase_activator"/>
</dbReference>
<proteinExistence type="inferred from homology"/>
<dbReference type="Pfam" id="PF07683">
    <property type="entry name" value="CobW_C"/>
    <property type="match status" value="1"/>
</dbReference>
<dbReference type="InterPro" id="IPR027417">
    <property type="entry name" value="P-loop_NTPase"/>
</dbReference>
<dbReference type="Pfam" id="PF02492">
    <property type="entry name" value="cobW"/>
    <property type="match status" value="1"/>
</dbReference>
<reference evidence="7 8" key="1">
    <citation type="submission" date="2020-09" db="EMBL/GenBank/DDBJ databases">
        <title>Biosynthesis of the nuclear factor of activated T cells inhibitor NFAT-133 and its congeners in Streptomyces pactum.</title>
        <authorList>
            <person name="Zhou W."/>
            <person name="Posri P."/>
            <person name="Abugrain M.E."/>
            <person name="Weisberg A.J."/>
            <person name="Chang J.H."/>
            <person name="Mahmud T."/>
        </authorList>
    </citation>
    <scope>NUCLEOTIDE SEQUENCE [LARGE SCALE GENOMIC DNA]</scope>
    <source>
        <strain evidence="7 8">ATCC 27456</strain>
    </source>
</reference>
<dbReference type="PANTHER" id="PTHR13748">
    <property type="entry name" value="COBW-RELATED"/>
    <property type="match status" value="1"/>
</dbReference>
<organism evidence="7 8">
    <name type="scientific">Streptomyces pactum</name>
    <dbReference type="NCBI Taxonomy" id="68249"/>
    <lineage>
        <taxon>Bacteria</taxon>
        <taxon>Bacillati</taxon>
        <taxon>Actinomycetota</taxon>
        <taxon>Actinomycetes</taxon>
        <taxon>Kitasatosporales</taxon>
        <taxon>Streptomycetaceae</taxon>
        <taxon>Streptomyces</taxon>
    </lineage>
</organism>
<dbReference type="RefSeq" id="WP_197987323.1">
    <property type="nucleotide sequence ID" value="NZ_JACYXC010000001.1"/>
</dbReference>
<name>A0ABS0NEC9_9ACTN</name>
<dbReference type="Gene3D" id="3.40.50.300">
    <property type="entry name" value="P-loop containing nucleotide triphosphate hydrolases"/>
    <property type="match status" value="1"/>
</dbReference>